<keyword evidence="2 3" id="KW-0175">Coiled coil</keyword>
<feature type="compositionally biased region" description="Polar residues" evidence="4">
    <location>
        <begin position="518"/>
        <end position="530"/>
    </location>
</feature>
<protein>
    <submittedName>
        <fullName evidence="5">Uncharacterized protein</fullName>
    </submittedName>
</protein>
<reference evidence="5 6" key="1">
    <citation type="journal article" date="2024" name="G3 (Bethesda)">
        <title>Genome assembly of Hibiscus sabdariffa L. provides insights into metabolisms of medicinal natural products.</title>
        <authorList>
            <person name="Kim T."/>
        </authorList>
    </citation>
    <scope>NUCLEOTIDE SEQUENCE [LARGE SCALE GENOMIC DNA]</scope>
    <source>
        <strain evidence="5">TK-2024</strain>
        <tissue evidence="5">Old leaves</tissue>
    </source>
</reference>
<feature type="compositionally biased region" description="Basic and acidic residues" evidence="4">
    <location>
        <begin position="460"/>
        <end position="477"/>
    </location>
</feature>
<feature type="region of interest" description="Disordered" evidence="4">
    <location>
        <begin position="439"/>
        <end position="477"/>
    </location>
</feature>
<evidence type="ECO:0000313" key="5">
    <source>
        <dbReference type="EMBL" id="KAK8572506.1"/>
    </source>
</evidence>
<evidence type="ECO:0000313" key="6">
    <source>
        <dbReference type="Proteomes" id="UP001472677"/>
    </source>
</evidence>
<feature type="compositionally biased region" description="Polar residues" evidence="4">
    <location>
        <begin position="254"/>
        <end position="265"/>
    </location>
</feature>
<dbReference type="Proteomes" id="UP001472677">
    <property type="component" value="Unassembled WGS sequence"/>
</dbReference>
<comment type="caution">
    <text evidence="5">The sequence shown here is derived from an EMBL/GenBank/DDBJ whole genome shotgun (WGS) entry which is preliminary data.</text>
</comment>
<feature type="compositionally biased region" description="Basic and acidic residues" evidence="4">
    <location>
        <begin position="129"/>
        <end position="146"/>
    </location>
</feature>
<sequence>MENVKPGEIPQSESSTDIHTSDDLPSGNGTEQPDSHFLVTESSESEPVSSQNASDDPILVQESHTTIGETSTLSSAIDQTEKNNQDKLVEHSKIRGIQDDLDEQISSKTDSEGISHNVKDGSALPAIDQTEKDNQDKLVEDSKPQEIQDGLNEQISQKTDSNGISHNVEGGNALPIIDQLEKDDRGILIEDSKTREIQGGSDEQISQKTDSDGISYNVEDGSALPVIDQTEKDNQDKLVEDSKTRGVQVDPDEQISQKTDSTGISHNVEGGSALPAIYQIEKDNQDKQVEDSKTRGMHDGLDEQISQKTVSDGISHNVEGGSALSAIDQTEKDNQDKQVEDSKTKGIHDGLDEQISQKTDSDGISNNVEDGSALPTIDQTEKDYQSKLVEDSKIRGIQDGPNEQISQKTDFDCISHDVEDGSALPEINQTEKDDQCKLVEDPKIRGIQGGSDEQISQKTGSDEKDNQGKLVEDFKTREIVENSDEQIYQKIDSDFISHNVEDGSALPAIDQTEKDNQSKSVENSETQRIQDGSDKKISQKSCSDGSSHNVEDGSVLPSSNPKTGDSEIGDLVSSDEISLAIVDVGGVAFGSGNCVSDGQQSENVDSTSFESENNHHMKPPKASTQPHLTIATVAAESLQDTLNGHRNEDTTSVSSSRDPIDGNISLSSKFNDSKVDVENGGHIVQMDKRILPHLKIISSIDESPRFYSAKHVKEVDMSRVNIDTTAPFDSVKEAVSKFGEVAGRKSHRKQAVERLKVVEQQLEKIQQEIPEYRKQSEDAEEAKMQVLKELDSKKMHIEELKLRLEKAQLEENQAKQDSELAMLRVQEMEQGISDEASVAAKAQLEVAKARHEYAVSELKSITEELETRRKDYTSLIMERDTTVEKAEEAVSASKEVEKMVEDLSIELIATKEALDSAEAAQLEAEDKKIGAAMARDQDTRHWEKEVKKIEEEVQSLNQQIQSTKDMKLKLDNASALLVDLKAELANYMENKHKKETDEHYNDESQTLGTRIHLDIQEAMASAKKELEEVKLNIKKVIAEVDCLKVTADTLKAELEKEKSALATINQGEGMSSVVASLEAELNKSQSEITVVQAKEKQAREKMEELPRQLQKATQEADEDKSVAQRTREELCKAKEEAEQAKAAASIIDSRLFAAQKEIQAANASQKLALAAIKALQLSESARSTDNVDSIAGVILSIDEYYELSRRAHEADKHDTMRVEAFISQIEQAKQSESISLKKLEEVKREMVQRKEALRSAMHKAEKSRQGKLAVEKALRKWRAKHEQRRKSTESSNGASVEEKKENNGSEPASPTPANSVECSNAKTNGNKTETEQPSSEVKVVKKKKRTLFPKFFMFLSKKKSSKPSSH</sequence>
<feature type="compositionally biased region" description="Polar residues" evidence="4">
    <location>
        <begin position="539"/>
        <end position="548"/>
    </location>
</feature>
<feature type="region of interest" description="Disordered" evidence="4">
    <location>
        <begin position="505"/>
        <end position="569"/>
    </location>
</feature>
<feature type="region of interest" description="Disordered" evidence="4">
    <location>
        <begin position="1099"/>
        <end position="1122"/>
    </location>
</feature>
<evidence type="ECO:0000256" key="3">
    <source>
        <dbReference type="SAM" id="Coils"/>
    </source>
</evidence>
<evidence type="ECO:0000256" key="1">
    <source>
        <dbReference type="ARBA" id="ARBA00005485"/>
    </source>
</evidence>
<feature type="compositionally biased region" description="Polar residues" evidence="4">
    <location>
        <begin position="594"/>
        <end position="611"/>
    </location>
</feature>
<feature type="coiled-coil region" evidence="3">
    <location>
        <begin position="748"/>
        <end position="826"/>
    </location>
</feature>
<organism evidence="5 6">
    <name type="scientific">Hibiscus sabdariffa</name>
    <name type="common">roselle</name>
    <dbReference type="NCBI Taxonomy" id="183260"/>
    <lineage>
        <taxon>Eukaryota</taxon>
        <taxon>Viridiplantae</taxon>
        <taxon>Streptophyta</taxon>
        <taxon>Embryophyta</taxon>
        <taxon>Tracheophyta</taxon>
        <taxon>Spermatophyta</taxon>
        <taxon>Magnoliopsida</taxon>
        <taxon>eudicotyledons</taxon>
        <taxon>Gunneridae</taxon>
        <taxon>Pentapetalae</taxon>
        <taxon>rosids</taxon>
        <taxon>malvids</taxon>
        <taxon>Malvales</taxon>
        <taxon>Malvaceae</taxon>
        <taxon>Malvoideae</taxon>
        <taxon>Hibiscus</taxon>
    </lineage>
</organism>
<feature type="region of interest" description="Disordered" evidence="4">
    <location>
        <begin position="1275"/>
        <end position="1342"/>
    </location>
</feature>
<dbReference type="Pfam" id="PF05701">
    <property type="entry name" value="WEMBL"/>
    <property type="match status" value="1"/>
</dbReference>
<feature type="compositionally biased region" description="Polar residues" evidence="4">
    <location>
        <begin position="62"/>
        <end position="78"/>
    </location>
</feature>
<feature type="region of interest" description="Disordered" evidence="4">
    <location>
        <begin position="1"/>
        <end position="147"/>
    </location>
</feature>
<dbReference type="EMBL" id="JBBPBM010000008">
    <property type="protein sequence ID" value="KAK8572506.1"/>
    <property type="molecule type" value="Genomic_DNA"/>
</dbReference>
<dbReference type="PANTHER" id="PTHR32054:SF31">
    <property type="entry name" value="PROTEIN WEAK CHLOROPLAST MOVEMENT UNDER BLUE LIGHT 1"/>
    <property type="match status" value="1"/>
</dbReference>
<feature type="compositionally biased region" description="Basic residues" evidence="4">
    <location>
        <begin position="1275"/>
        <end position="1284"/>
    </location>
</feature>
<feature type="compositionally biased region" description="Polar residues" evidence="4">
    <location>
        <begin position="354"/>
        <end position="369"/>
    </location>
</feature>
<feature type="compositionally biased region" description="Polar residues" evidence="4">
    <location>
        <begin position="1304"/>
        <end position="1335"/>
    </location>
</feature>
<feature type="compositionally biased region" description="Basic and acidic residues" evidence="4">
    <location>
        <begin position="282"/>
        <end position="301"/>
    </location>
</feature>
<feature type="compositionally biased region" description="Low complexity" evidence="4">
    <location>
        <begin position="41"/>
        <end position="50"/>
    </location>
</feature>
<feature type="region of interest" description="Disordered" evidence="4">
    <location>
        <begin position="191"/>
        <end position="269"/>
    </location>
</feature>
<evidence type="ECO:0000256" key="4">
    <source>
        <dbReference type="SAM" id="MobiDB-lite"/>
    </source>
</evidence>
<proteinExistence type="inferred from homology"/>
<dbReference type="InterPro" id="IPR008545">
    <property type="entry name" value="Web"/>
</dbReference>
<feature type="compositionally biased region" description="Basic and acidic residues" evidence="4">
    <location>
        <begin position="109"/>
        <end position="119"/>
    </location>
</feature>
<feature type="compositionally biased region" description="Basic and acidic residues" evidence="4">
    <location>
        <begin position="379"/>
        <end position="396"/>
    </location>
</feature>
<feature type="compositionally biased region" description="Basic and acidic residues" evidence="4">
    <location>
        <begin position="229"/>
        <end position="244"/>
    </location>
</feature>
<feature type="compositionally biased region" description="Basic and acidic residues" evidence="4">
    <location>
        <begin position="79"/>
        <end position="98"/>
    </location>
</feature>
<feature type="coiled-coil region" evidence="3">
    <location>
        <begin position="1222"/>
        <end position="1263"/>
    </location>
</feature>
<name>A0ABR2F698_9ROSI</name>
<evidence type="ECO:0000256" key="2">
    <source>
        <dbReference type="ARBA" id="ARBA00023054"/>
    </source>
</evidence>
<keyword evidence="6" id="KW-1185">Reference proteome</keyword>
<feature type="region of interest" description="Disordered" evidence="4">
    <location>
        <begin position="594"/>
        <end position="623"/>
    </location>
</feature>
<feature type="compositionally biased region" description="Basic and acidic residues" evidence="4">
    <location>
        <begin position="329"/>
        <end position="351"/>
    </location>
</feature>
<dbReference type="PANTHER" id="PTHR32054">
    <property type="entry name" value="HEAVY CHAIN, PUTATIVE, EXPRESSED-RELATED-RELATED"/>
    <property type="match status" value="1"/>
</dbReference>
<feature type="compositionally biased region" description="Polar residues" evidence="4">
    <location>
        <begin position="201"/>
        <end position="214"/>
    </location>
</feature>
<gene>
    <name evidence="5" type="ORF">V6N12_028559</name>
</gene>
<feature type="compositionally biased region" description="Polar residues" evidence="4">
    <location>
        <begin position="304"/>
        <end position="314"/>
    </location>
</feature>
<comment type="similarity">
    <text evidence="1">Belongs to the WEB family.</text>
</comment>
<feature type="region of interest" description="Disordered" evidence="4">
    <location>
        <begin position="282"/>
        <end position="407"/>
    </location>
</feature>
<accession>A0ABR2F698</accession>